<dbReference type="RefSeq" id="WP_068960505.1">
    <property type="nucleotide sequence ID" value="NZ_CAJTAP010000005.1"/>
</dbReference>
<feature type="domain" description="RCK N-terminal" evidence="7">
    <location>
        <begin position="228"/>
        <end position="345"/>
    </location>
</feature>
<evidence type="ECO:0000256" key="1">
    <source>
        <dbReference type="ARBA" id="ARBA00017378"/>
    </source>
</evidence>
<keyword evidence="4" id="KW-0630">Potassium</keyword>
<evidence type="ECO:0000313" key="10">
    <source>
        <dbReference type="EMBL" id="TGY76269.1"/>
    </source>
</evidence>
<evidence type="ECO:0000259" key="7">
    <source>
        <dbReference type="PROSITE" id="PS51201"/>
    </source>
</evidence>
<keyword evidence="2" id="KW-0813">Transport</keyword>
<dbReference type="NCBIfam" id="NF007039">
    <property type="entry name" value="PRK09496.3-2"/>
    <property type="match status" value="1"/>
</dbReference>
<dbReference type="Gene3D" id="3.40.50.720">
    <property type="entry name" value="NAD(P)-binding Rossmann-like Domain"/>
    <property type="match status" value="2"/>
</dbReference>
<dbReference type="GO" id="GO:0005886">
    <property type="term" value="C:plasma membrane"/>
    <property type="evidence" value="ECO:0007669"/>
    <property type="project" value="InterPro"/>
</dbReference>
<keyword evidence="6" id="KW-0406">Ion transport</keyword>
<dbReference type="Pfam" id="PF02080">
    <property type="entry name" value="TrkA_C"/>
    <property type="match status" value="2"/>
</dbReference>
<evidence type="ECO:0000256" key="5">
    <source>
        <dbReference type="ARBA" id="ARBA00023027"/>
    </source>
</evidence>
<evidence type="ECO:0000259" key="8">
    <source>
        <dbReference type="PROSITE" id="PS51202"/>
    </source>
</evidence>
<evidence type="ECO:0000256" key="3">
    <source>
        <dbReference type="ARBA" id="ARBA00022538"/>
    </source>
</evidence>
<accession>A0A1Z2XK07</accession>
<dbReference type="InterPro" id="IPR036721">
    <property type="entry name" value="RCK_C_sf"/>
</dbReference>
<keyword evidence="3" id="KW-0633">Potassium transport</keyword>
<dbReference type="PROSITE" id="PS51201">
    <property type="entry name" value="RCK_N"/>
    <property type="match status" value="2"/>
</dbReference>
<dbReference type="Pfam" id="PF02254">
    <property type="entry name" value="TrkA_N"/>
    <property type="match status" value="2"/>
</dbReference>
<dbReference type="KEGG" id="pary:A4V02_05060"/>
<reference evidence="9" key="2">
    <citation type="submission" date="2017-04" db="EMBL/GenBank/DDBJ databases">
        <title>Complete Genome Sequences of Twelve Strains of a Stable Defined Moderately Diverse Mouse Microbiota 2 (sDMDMm2).</title>
        <authorList>
            <person name="Uchimura Y."/>
            <person name="Wyss M."/>
            <person name="Brugiroux S."/>
            <person name="Limenitakis J.P."/>
            <person name="Stecher B."/>
            <person name="McCoy K.D."/>
            <person name="Macpherson A.J."/>
        </authorList>
    </citation>
    <scope>NUCLEOTIDE SEQUENCE</scope>
    <source>
        <strain evidence="9">YL27</strain>
    </source>
</reference>
<evidence type="ECO:0000256" key="6">
    <source>
        <dbReference type="ARBA" id="ARBA00023065"/>
    </source>
</evidence>
<proteinExistence type="predicted"/>
<organism evidence="9 11">
    <name type="scientific">Muribaculum intestinale</name>
    <dbReference type="NCBI Taxonomy" id="1796646"/>
    <lineage>
        <taxon>Bacteria</taxon>
        <taxon>Pseudomonadati</taxon>
        <taxon>Bacteroidota</taxon>
        <taxon>Bacteroidia</taxon>
        <taxon>Bacteroidales</taxon>
        <taxon>Muribaculaceae</taxon>
        <taxon>Muribaculum</taxon>
    </lineage>
</organism>
<evidence type="ECO:0000256" key="4">
    <source>
        <dbReference type="ARBA" id="ARBA00022958"/>
    </source>
</evidence>
<reference evidence="11" key="1">
    <citation type="submission" date="2016-04" db="EMBL/GenBank/DDBJ databases">
        <title>Complete Genome Sequences of Twelve Strains of a Stable Defined Moderately Diverse Mouse Microbiota 2 (sDMDMm2).</title>
        <authorList>
            <person name="Uchimura Y."/>
            <person name="Wyss M."/>
            <person name="Brugiroux S."/>
            <person name="Limenitakis J.P."/>
            <person name="Stecher B."/>
            <person name="McCoy K.D."/>
            <person name="Macpherson A.J."/>
        </authorList>
    </citation>
    <scope>NUCLEOTIDE SEQUENCE [LARGE SCALE GENOMIC DNA]</scope>
    <source>
        <strain evidence="11">YL27</strain>
    </source>
</reference>
<gene>
    <name evidence="10" type="primary">trkA</name>
    <name evidence="9" type="ORF">A4V02_05060</name>
    <name evidence="10" type="ORF">E5333_01680</name>
</gene>
<name>A0A1B1S8L3_9BACT</name>
<protein>
    <recommendedName>
        <fullName evidence="1">Trk system potassium uptake protein TrkA</fullName>
    </recommendedName>
</protein>
<accession>A0A1B1S8L3</accession>
<dbReference type="EMBL" id="CP015402">
    <property type="protein sequence ID" value="ANU63146.1"/>
    <property type="molecule type" value="Genomic_DNA"/>
</dbReference>
<dbReference type="SUPFAM" id="SSF51735">
    <property type="entry name" value="NAD(P)-binding Rossmann-fold domains"/>
    <property type="match status" value="2"/>
</dbReference>
<evidence type="ECO:0000313" key="12">
    <source>
        <dbReference type="Proteomes" id="UP000306630"/>
    </source>
</evidence>
<dbReference type="Proteomes" id="UP000306630">
    <property type="component" value="Unassembled WGS sequence"/>
</dbReference>
<dbReference type="NCBIfam" id="NF007038">
    <property type="entry name" value="PRK09496.2-6"/>
    <property type="match status" value="1"/>
</dbReference>
<feature type="domain" description="RCK C-terminal" evidence="8">
    <location>
        <begin position="364"/>
        <end position="444"/>
    </location>
</feature>
<sequence length="444" mass="49338">MKIVIVGAGEVGSHLAKLLSREEQDVMLVDDDAERLASIDANYNLMTLRGSAISFNTLRQAGVEKCDLFIAVTPDETRNVTSCTIAKSIGARKTVARIDNYEFLDKNNRDFFTRQGVNALIYPEYLAAQEIITALRRNWVRHWFELHDGKLVIVGVKLRENARIVGMHLKDFARTEHNFHVAAIKRRHETIIPRGDDVLKPGDILYFATMRDHVSDLLDLCGKEEFRIRKVVIMGGSRIAIRLAHMAADEFRIKIIDNDMAQCRRLPEKCPNCDIVYGDARDIDVLRDEGVDEADAFIALSDSSETNILTCLTAKELGIRKTVAEVENLQFISEAEGLNIGTIINKKLLASSKIFQILLDTDVTSSKCLALADAEVAEIEVKPNSKVTRGPVKSLSLPYGMTIAGLIRGETGMLVTGNTTIEAGDHVVVFCLSGALHKIERLFS</sequence>
<dbReference type="EMBL" id="SRYD01000004">
    <property type="protein sequence ID" value="TGY76269.1"/>
    <property type="molecule type" value="Genomic_DNA"/>
</dbReference>
<dbReference type="InterPro" id="IPR006037">
    <property type="entry name" value="RCK_C"/>
</dbReference>
<dbReference type="Gene3D" id="3.30.70.1450">
    <property type="entry name" value="Regulator of K+ conductance, C-terminal domain"/>
    <property type="match status" value="2"/>
</dbReference>
<dbReference type="PRINTS" id="PR00335">
    <property type="entry name" value="KUPTAKETRKA"/>
</dbReference>
<evidence type="ECO:0000313" key="9">
    <source>
        <dbReference type="EMBL" id="ANU63146.1"/>
    </source>
</evidence>
<evidence type="ECO:0000256" key="2">
    <source>
        <dbReference type="ARBA" id="ARBA00022448"/>
    </source>
</evidence>
<keyword evidence="11" id="KW-1185">Reference proteome</keyword>
<feature type="domain" description="RCK N-terminal" evidence="7">
    <location>
        <begin position="1"/>
        <end position="121"/>
    </location>
</feature>
<dbReference type="GO" id="GO:0015079">
    <property type="term" value="F:potassium ion transmembrane transporter activity"/>
    <property type="evidence" value="ECO:0007669"/>
    <property type="project" value="InterPro"/>
</dbReference>
<evidence type="ECO:0000313" key="11">
    <source>
        <dbReference type="Proteomes" id="UP000186351"/>
    </source>
</evidence>
<dbReference type="OrthoDB" id="9775180at2"/>
<dbReference type="STRING" id="1796646.A4V02_05060"/>
<dbReference type="PROSITE" id="PS51202">
    <property type="entry name" value="RCK_C"/>
    <property type="match status" value="2"/>
</dbReference>
<dbReference type="InterPro" id="IPR003148">
    <property type="entry name" value="RCK_N"/>
</dbReference>
<dbReference type="Proteomes" id="UP000186351">
    <property type="component" value="Chromosome"/>
</dbReference>
<dbReference type="InterPro" id="IPR050721">
    <property type="entry name" value="Trk_Ktr_HKT_K-transport"/>
</dbReference>
<dbReference type="InterPro" id="IPR006036">
    <property type="entry name" value="K_uptake_TrkA"/>
</dbReference>
<dbReference type="InterPro" id="IPR036291">
    <property type="entry name" value="NAD(P)-bd_dom_sf"/>
</dbReference>
<feature type="domain" description="RCK C-terminal" evidence="8">
    <location>
        <begin position="141"/>
        <end position="223"/>
    </location>
</feature>
<dbReference type="GeneID" id="65536217"/>
<dbReference type="PANTHER" id="PTHR43833:SF5">
    <property type="entry name" value="TRK SYSTEM POTASSIUM UPTAKE PROTEIN TRKA"/>
    <property type="match status" value="1"/>
</dbReference>
<dbReference type="AlphaFoldDB" id="A0A1B1S8L3"/>
<keyword evidence="5" id="KW-0520">NAD</keyword>
<reference evidence="10 12" key="3">
    <citation type="submission" date="2019-04" db="EMBL/GenBank/DDBJ databases">
        <title>Microbes associate with the intestines of laboratory mice.</title>
        <authorList>
            <person name="Navarre W."/>
            <person name="Wong E."/>
            <person name="Huang K."/>
            <person name="Tropini C."/>
            <person name="Ng K."/>
            <person name="Yu B."/>
        </authorList>
    </citation>
    <scope>NUCLEOTIDE SEQUENCE [LARGE SCALE GENOMIC DNA]</scope>
    <source>
        <strain evidence="10 12">NM06_A21</strain>
    </source>
</reference>
<dbReference type="PANTHER" id="PTHR43833">
    <property type="entry name" value="POTASSIUM CHANNEL PROTEIN 2-RELATED-RELATED"/>
    <property type="match status" value="1"/>
</dbReference>
<dbReference type="SUPFAM" id="SSF116726">
    <property type="entry name" value="TrkA C-terminal domain-like"/>
    <property type="match status" value="2"/>
</dbReference>